<sequence>MASTSDPSRSPGNNDFSASRFRKTVCLYDWWLTQAADDSQEKTLAVSGFASPRQQSVQQVVRVFKSAPITKRYDFSTLETADGVCVVVSGLINKSRTSESGFSSEIFNHFVFGFPPNWEDCALKCLEKEEKIVSRPGNKSSDLSTSRGGKRKSEIHEANSIRNAPFKRVTRSGSKSSALSGSRDYCGPDERISDKCKRDTNANKHDAQLQNDFSPENAKSHLNSLDPDLPNVEVEGTQENHLSAALDESKLYSPQKTGGKRIGKGDEDNSLTNATIVTNRRVTRLGSKSVALSSSRDSSGLDRRSSGKYKRDATENKHDAQLPNDFSPQNTESCLSVLESNLLNAEVEGTQDSRCSAAVDESKMYSPQKTGGKGKGNVNKNTFCGEPITFKTPTGSQGSSLTSPDSFKRSRSGRILLPRLEFWRNQVAVYALDRGVAGVQEGPSLILDQGRLLRSCEK</sequence>
<feature type="compositionally biased region" description="Polar residues" evidence="1">
    <location>
        <begin position="137"/>
        <end position="147"/>
    </location>
</feature>
<feature type="compositionally biased region" description="Polar residues" evidence="1">
    <location>
        <begin position="270"/>
        <end position="280"/>
    </location>
</feature>
<accession>A0A8B8P356</accession>
<reference evidence="4" key="1">
    <citation type="submission" date="2025-08" db="UniProtKB">
        <authorList>
            <consortium name="RefSeq"/>
        </authorList>
    </citation>
    <scope>IDENTIFICATION</scope>
    <source>
        <tissue evidence="4">Leaf</tissue>
    </source>
</reference>
<evidence type="ECO:0000313" key="4">
    <source>
        <dbReference type="RefSeq" id="XP_030529004.1"/>
    </source>
</evidence>
<proteinExistence type="predicted"/>
<evidence type="ECO:0000256" key="1">
    <source>
        <dbReference type="SAM" id="MobiDB-lite"/>
    </source>
</evidence>
<dbReference type="InterPro" id="IPR015216">
    <property type="entry name" value="SANTA"/>
</dbReference>
<dbReference type="InterPro" id="IPR053090">
    <property type="entry name" value="Centromere_KNL-2_homolog"/>
</dbReference>
<dbReference type="KEGG" id="rarg:115739856"/>
<protein>
    <submittedName>
        <fullName evidence="4">Kinetochore-associated protein KNL-2 homolog isoform X1</fullName>
    </submittedName>
</protein>
<feature type="region of interest" description="Disordered" evidence="1">
    <location>
        <begin position="358"/>
        <end position="409"/>
    </location>
</feature>
<dbReference type="OrthoDB" id="118550at2759"/>
<organism evidence="3 4">
    <name type="scientific">Rhodamnia argentea</name>
    <dbReference type="NCBI Taxonomy" id="178133"/>
    <lineage>
        <taxon>Eukaryota</taxon>
        <taxon>Viridiplantae</taxon>
        <taxon>Streptophyta</taxon>
        <taxon>Embryophyta</taxon>
        <taxon>Tracheophyta</taxon>
        <taxon>Spermatophyta</taxon>
        <taxon>Magnoliopsida</taxon>
        <taxon>eudicotyledons</taxon>
        <taxon>Gunneridae</taxon>
        <taxon>Pentapetalae</taxon>
        <taxon>rosids</taxon>
        <taxon>malvids</taxon>
        <taxon>Myrtales</taxon>
        <taxon>Myrtaceae</taxon>
        <taxon>Myrtoideae</taxon>
        <taxon>Myrteae</taxon>
        <taxon>Australasian group</taxon>
        <taxon>Rhodamnia</taxon>
    </lineage>
</organism>
<feature type="region of interest" description="Disordered" evidence="1">
    <location>
        <begin position="248"/>
        <end position="328"/>
    </location>
</feature>
<feature type="region of interest" description="Disordered" evidence="1">
    <location>
        <begin position="134"/>
        <end position="186"/>
    </location>
</feature>
<dbReference type="Pfam" id="PF09133">
    <property type="entry name" value="SANTA"/>
    <property type="match status" value="1"/>
</dbReference>
<feature type="compositionally biased region" description="Polar residues" evidence="1">
    <location>
        <begin position="391"/>
        <end position="405"/>
    </location>
</feature>
<dbReference type="AlphaFoldDB" id="A0A8B8P356"/>
<feature type="domain" description="SANTA" evidence="2">
    <location>
        <begin position="25"/>
        <end position="120"/>
    </location>
</feature>
<keyword evidence="3" id="KW-1185">Reference proteome</keyword>
<name>A0A8B8P356_9MYRT</name>
<evidence type="ECO:0000259" key="2">
    <source>
        <dbReference type="Pfam" id="PF09133"/>
    </source>
</evidence>
<evidence type="ECO:0000313" key="3">
    <source>
        <dbReference type="Proteomes" id="UP000827889"/>
    </source>
</evidence>
<dbReference type="PANTHER" id="PTHR35311:SF9">
    <property type="entry name" value="KINETOCHORE-ASSOCIATED PROTEIN KNL-2 HOMOLOG"/>
    <property type="match status" value="1"/>
</dbReference>
<feature type="compositionally biased region" description="Basic and acidic residues" evidence="1">
    <location>
        <begin position="299"/>
        <end position="320"/>
    </location>
</feature>
<dbReference type="RefSeq" id="XP_030529004.1">
    <property type="nucleotide sequence ID" value="XM_030673144.2"/>
</dbReference>
<dbReference type="PANTHER" id="PTHR35311">
    <property type="entry name" value="KINETOCHORE-ASSOCIATED PROTEIN KNL-2 HOMOLOG"/>
    <property type="match status" value="1"/>
</dbReference>
<feature type="region of interest" description="Disordered" evidence="1">
    <location>
        <begin position="200"/>
        <end position="226"/>
    </location>
</feature>
<dbReference type="Proteomes" id="UP000827889">
    <property type="component" value="Chromosome 10"/>
</dbReference>
<dbReference type="GeneID" id="115739856"/>
<gene>
    <name evidence="4" type="primary">LOC115739856</name>
</gene>
<feature type="compositionally biased region" description="Low complexity" evidence="1">
    <location>
        <begin position="172"/>
        <end position="182"/>
    </location>
</feature>